<dbReference type="EMBL" id="MNCJ02000323">
    <property type="protein sequence ID" value="KAF5793696.1"/>
    <property type="molecule type" value="Genomic_DNA"/>
</dbReference>
<gene>
    <name evidence="1" type="ORF">HanXRQr2_Chr08g0319381</name>
</gene>
<comment type="caution">
    <text evidence="1">The sequence shown here is derived from an EMBL/GenBank/DDBJ whole genome shotgun (WGS) entry which is preliminary data.</text>
</comment>
<reference evidence="1" key="1">
    <citation type="journal article" date="2017" name="Nature">
        <title>The sunflower genome provides insights into oil metabolism, flowering and Asterid evolution.</title>
        <authorList>
            <person name="Badouin H."/>
            <person name="Gouzy J."/>
            <person name="Grassa C.J."/>
            <person name="Murat F."/>
            <person name="Staton S.E."/>
            <person name="Cottret L."/>
            <person name="Lelandais-Briere C."/>
            <person name="Owens G.L."/>
            <person name="Carrere S."/>
            <person name="Mayjonade B."/>
            <person name="Legrand L."/>
            <person name="Gill N."/>
            <person name="Kane N.C."/>
            <person name="Bowers J.E."/>
            <person name="Hubner S."/>
            <person name="Bellec A."/>
            <person name="Berard A."/>
            <person name="Berges H."/>
            <person name="Blanchet N."/>
            <person name="Boniface M.C."/>
            <person name="Brunel D."/>
            <person name="Catrice O."/>
            <person name="Chaidir N."/>
            <person name="Claudel C."/>
            <person name="Donnadieu C."/>
            <person name="Faraut T."/>
            <person name="Fievet G."/>
            <person name="Helmstetter N."/>
            <person name="King M."/>
            <person name="Knapp S.J."/>
            <person name="Lai Z."/>
            <person name="Le Paslier M.C."/>
            <person name="Lippi Y."/>
            <person name="Lorenzon L."/>
            <person name="Mandel J.R."/>
            <person name="Marage G."/>
            <person name="Marchand G."/>
            <person name="Marquand E."/>
            <person name="Bret-Mestries E."/>
            <person name="Morien E."/>
            <person name="Nambeesan S."/>
            <person name="Nguyen T."/>
            <person name="Pegot-Espagnet P."/>
            <person name="Pouilly N."/>
            <person name="Raftis F."/>
            <person name="Sallet E."/>
            <person name="Schiex T."/>
            <person name="Thomas J."/>
            <person name="Vandecasteele C."/>
            <person name="Vares D."/>
            <person name="Vear F."/>
            <person name="Vautrin S."/>
            <person name="Crespi M."/>
            <person name="Mangin B."/>
            <person name="Burke J.M."/>
            <person name="Salse J."/>
            <person name="Munos S."/>
            <person name="Vincourt P."/>
            <person name="Rieseberg L.H."/>
            <person name="Langlade N.B."/>
        </authorList>
    </citation>
    <scope>NUCLEOTIDE SEQUENCE</scope>
    <source>
        <tissue evidence="1">Leaves</tissue>
    </source>
</reference>
<keyword evidence="2" id="KW-1185">Reference proteome</keyword>
<dbReference type="GO" id="GO:0016787">
    <property type="term" value="F:hydrolase activity"/>
    <property type="evidence" value="ECO:0007669"/>
    <property type="project" value="UniProtKB-KW"/>
</dbReference>
<reference evidence="1" key="2">
    <citation type="submission" date="2020-06" db="EMBL/GenBank/DDBJ databases">
        <title>Helianthus annuus Genome sequencing and assembly Release 2.</title>
        <authorList>
            <person name="Gouzy J."/>
            <person name="Langlade N."/>
            <person name="Munos S."/>
        </authorList>
    </citation>
    <scope>NUCLEOTIDE SEQUENCE</scope>
    <source>
        <tissue evidence="1">Leaves</tissue>
    </source>
</reference>
<dbReference type="Gramene" id="mRNA:HanXRQr2_Chr08g0319381">
    <property type="protein sequence ID" value="mRNA:HanXRQr2_Chr08g0319381"/>
    <property type="gene ID" value="HanXRQr2_Chr08g0319381"/>
</dbReference>
<sequence length="93" mass="10473">MVFRLAKPEDLIPGSISRYFDILSFKSDQFLDKNKDYIVPEHQDLLSASKCFCVAGLFHPPREDGTKSSKFSSIGTRFKVSFPLDISGKSNKP</sequence>
<dbReference type="AlphaFoldDB" id="A0A9K3IC09"/>
<proteinExistence type="predicted"/>
<accession>A0A9K3IC09</accession>
<dbReference type="InterPro" id="IPR027417">
    <property type="entry name" value="P-loop_NTPase"/>
</dbReference>
<dbReference type="SUPFAM" id="SSF52540">
    <property type="entry name" value="P-loop containing nucleoside triphosphate hydrolases"/>
    <property type="match status" value="1"/>
</dbReference>
<name>A0A9K3IC09_HELAN</name>
<protein>
    <submittedName>
        <fullName evidence="1">P-loop containing nucleoside triphosphate hydrolase</fullName>
    </submittedName>
</protein>
<dbReference type="Gene3D" id="1.20.58.530">
    <property type="match status" value="1"/>
</dbReference>
<evidence type="ECO:0000313" key="1">
    <source>
        <dbReference type="EMBL" id="KAF5793696.1"/>
    </source>
</evidence>
<evidence type="ECO:0000313" key="2">
    <source>
        <dbReference type="Proteomes" id="UP000215914"/>
    </source>
</evidence>
<organism evidence="1 2">
    <name type="scientific">Helianthus annuus</name>
    <name type="common">Common sunflower</name>
    <dbReference type="NCBI Taxonomy" id="4232"/>
    <lineage>
        <taxon>Eukaryota</taxon>
        <taxon>Viridiplantae</taxon>
        <taxon>Streptophyta</taxon>
        <taxon>Embryophyta</taxon>
        <taxon>Tracheophyta</taxon>
        <taxon>Spermatophyta</taxon>
        <taxon>Magnoliopsida</taxon>
        <taxon>eudicotyledons</taxon>
        <taxon>Gunneridae</taxon>
        <taxon>Pentapetalae</taxon>
        <taxon>asterids</taxon>
        <taxon>campanulids</taxon>
        <taxon>Asterales</taxon>
        <taxon>Asteraceae</taxon>
        <taxon>Asteroideae</taxon>
        <taxon>Heliantheae alliance</taxon>
        <taxon>Heliantheae</taxon>
        <taxon>Helianthus</taxon>
    </lineage>
</organism>
<dbReference type="Proteomes" id="UP000215914">
    <property type="component" value="Unassembled WGS sequence"/>
</dbReference>
<keyword evidence="1" id="KW-0378">Hydrolase</keyword>